<accession>A0ABX5B2S7</accession>
<dbReference type="Proteomes" id="UP000238924">
    <property type="component" value="Unassembled WGS sequence"/>
</dbReference>
<proteinExistence type="predicted"/>
<organism evidence="1 2">
    <name type="scientific">Brachyspira murdochii</name>
    <dbReference type="NCBI Taxonomy" id="84378"/>
    <lineage>
        <taxon>Bacteria</taxon>
        <taxon>Pseudomonadati</taxon>
        <taxon>Spirochaetota</taxon>
        <taxon>Spirochaetia</taxon>
        <taxon>Brachyspirales</taxon>
        <taxon>Brachyspiraceae</taxon>
        <taxon>Brachyspira</taxon>
    </lineage>
</organism>
<protein>
    <submittedName>
        <fullName evidence="1">Uncharacterized protein</fullName>
    </submittedName>
</protein>
<evidence type="ECO:0000313" key="2">
    <source>
        <dbReference type="Proteomes" id="UP000238924"/>
    </source>
</evidence>
<comment type="caution">
    <text evidence="1">The sequence shown here is derived from an EMBL/GenBank/DDBJ whole genome shotgun (WGS) entry which is preliminary data.</text>
</comment>
<dbReference type="EMBL" id="JJMJ01000154">
    <property type="protein sequence ID" value="PPS21581.1"/>
    <property type="molecule type" value="Genomic_DNA"/>
</dbReference>
<name>A0ABX5B2S7_9SPIR</name>
<reference evidence="1 2" key="1">
    <citation type="submission" date="2014-04" db="EMBL/GenBank/DDBJ databases">
        <title>Whole genome sequence of 'Brachyspira hampsonii' D13-03603F2.</title>
        <authorList>
            <person name="Patterson A.H."/>
            <person name="Chaban B."/>
            <person name="Fernando C."/>
            <person name="Harding J.C."/>
            <person name="Hill J.E."/>
        </authorList>
    </citation>
    <scope>NUCLEOTIDE SEQUENCE [LARGE SCALE GENOMIC DNA]</scope>
    <source>
        <strain evidence="1 2">D13-03603F2</strain>
    </source>
</reference>
<evidence type="ECO:0000313" key="1">
    <source>
        <dbReference type="EMBL" id="PPS21581.1"/>
    </source>
</evidence>
<keyword evidence="2" id="KW-1185">Reference proteome</keyword>
<gene>
    <name evidence="1" type="ORF">DJ52_09925</name>
</gene>
<sequence>MYINEDGSMIYGDTPNSIKRLEIDALNILKIGDTYTATYTEKNASDPNITDSYTLTIKFISENEATLTYTRKIGNSTASEKDGIFNREVQ</sequence>